<dbReference type="AlphaFoldDB" id="A0A7C5KDW6"/>
<keyword evidence="4" id="KW-0378">Hydrolase</keyword>
<evidence type="ECO:0000256" key="2">
    <source>
        <dbReference type="ARBA" id="ARBA00022517"/>
    </source>
</evidence>
<evidence type="ECO:0000256" key="1">
    <source>
        <dbReference type="ARBA" id="ARBA00022490"/>
    </source>
</evidence>
<accession>A0A7C5KDW6</accession>
<evidence type="ECO:0000259" key="5">
    <source>
        <dbReference type="SMART" id="SM00732"/>
    </source>
</evidence>
<dbReference type="InterPro" id="IPR037027">
    <property type="entry name" value="YqgF/RNaseH-like_dom_sf"/>
</dbReference>
<keyword evidence="2" id="KW-0690">Ribosome biogenesis</keyword>
<comment type="caution">
    <text evidence="6">The sequence shown here is derived from an EMBL/GenBank/DDBJ whole genome shotgun (WGS) entry which is preliminary data.</text>
</comment>
<proteinExistence type="predicted"/>
<reference evidence="6" key="1">
    <citation type="journal article" date="2020" name="mSystems">
        <title>Genome- and Community-Level Interaction Insights into Carbon Utilization and Element Cycling Functions of Hydrothermarchaeota in Hydrothermal Sediment.</title>
        <authorList>
            <person name="Zhou Z."/>
            <person name="Liu Y."/>
            <person name="Xu W."/>
            <person name="Pan J."/>
            <person name="Luo Z.H."/>
            <person name="Li M."/>
        </authorList>
    </citation>
    <scope>NUCLEOTIDE SEQUENCE [LARGE SCALE GENOMIC DNA]</scope>
    <source>
        <strain evidence="6">SpSt-1019</strain>
    </source>
</reference>
<dbReference type="SMART" id="SM00732">
    <property type="entry name" value="YqgFc"/>
    <property type="match status" value="1"/>
</dbReference>
<evidence type="ECO:0000256" key="3">
    <source>
        <dbReference type="ARBA" id="ARBA00022722"/>
    </source>
</evidence>
<dbReference type="InterPro" id="IPR005227">
    <property type="entry name" value="YqgF"/>
</dbReference>
<dbReference type="GO" id="GO:0016787">
    <property type="term" value="F:hydrolase activity"/>
    <property type="evidence" value="ECO:0007669"/>
    <property type="project" value="UniProtKB-KW"/>
</dbReference>
<keyword evidence="1" id="KW-0963">Cytoplasm</keyword>
<dbReference type="Gene3D" id="3.30.420.140">
    <property type="entry name" value="YqgF/RNase H-like domain"/>
    <property type="match status" value="1"/>
</dbReference>
<dbReference type="InterPro" id="IPR006641">
    <property type="entry name" value="YqgF/RNaseH-like_dom"/>
</dbReference>
<gene>
    <name evidence="6" type="primary">ruvX</name>
    <name evidence="6" type="ORF">ENL70_07220</name>
</gene>
<sequence>MLKVRFINLILGIDAGSHKVGYAILDEKNSVFLKGIILLNDFRNELLKLLNDYKIETIVVGNGTGHKRIVEFIGEINPNLEIVVISEKNSSVEAKWRYLNSLKGLKGFFYKLIGYADKPLDDISAQIIAERYLKERGKKK</sequence>
<dbReference type="EMBL" id="DRUY01000244">
    <property type="protein sequence ID" value="HHI66320.1"/>
    <property type="molecule type" value="Genomic_DNA"/>
</dbReference>
<keyword evidence="3" id="KW-0540">Nuclease</keyword>
<dbReference type="Pfam" id="PF03652">
    <property type="entry name" value="RuvX"/>
    <property type="match status" value="1"/>
</dbReference>
<dbReference type="InterPro" id="IPR012337">
    <property type="entry name" value="RNaseH-like_sf"/>
</dbReference>
<evidence type="ECO:0000256" key="4">
    <source>
        <dbReference type="ARBA" id="ARBA00022801"/>
    </source>
</evidence>
<protein>
    <submittedName>
        <fullName evidence="6">Holliday junction resolvase RuvX</fullName>
    </submittedName>
</protein>
<dbReference type="GO" id="GO:0004518">
    <property type="term" value="F:nuclease activity"/>
    <property type="evidence" value="ECO:0007669"/>
    <property type="project" value="UniProtKB-KW"/>
</dbReference>
<dbReference type="SUPFAM" id="SSF53098">
    <property type="entry name" value="Ribonuclease H-like"/>
    <property type="match status" value="1"/>
</dbReference>
<organism evidence="6">
    <name type="scientific">Thermodesulfobium narugense</name>
    <dbReference type="NCBI Taxonomy" id="184064"/>
    <lineage>
        <taxon>Bacteria</taxon>
        <taxon>Pseudomonadati</taxon>
        <taxon>Thermodesulfobiota</taxon>
        <taxon>Thermodesulfobiia</taxon>
        <taxon>Thermodesulfobiales</taxon>
        <taxon>Thermodesulfobiaceae</taxon>
        <taxon>Thermodesulfobium</taxon>
    </lineage>
</organism>
<evidence type="ECO:0000313" key="6">
    <source>
        <dbReference type="EMBL" id="HHI66320.1"/>
    </source>
</evidence>
<dbReference type="GO" id="GO:0006364">
    <property type="term" value="P:rRNA processing"/>
    <property type="evidence" value="ECO:0007669"/>
    <property type="project" value="InterPro"/>
</dbReference>
<feature type="domain" description="YqgF/RNase H-like" evidence="5">
    <location>
        <begin position="8"/>
        <end position="94"/>
    </location>
</feature>
<name>A0A7C5KDW6_9BACT</name>